<sequence length="65" mass="7707">MKSFNLCYSECAWDGLSKWFIEQFYFSSAMATIQKSNGFAVAFLYQRDYCSRLANMLYTIKEKLF</sequence>
<proteinExistence type="predicted"/>
<gene>
    <name evidence="1" type="ORF">FXF62_01625</name>
</gene>
<comment type="caution">
    <text evidence="1">The sequence shown here is derived from an EMBL/GenBank/DDBJ whole genome shotgun (WGS) entry which is preliminary data.</text>
</comment>
<organism evidence="1 2">
    <name type="scientific">Streptococcus cristatus</name>
    <dbReference type="NCBI Taxonomy" id="45634"/>
    <lineage>
        <taxon>Bacteria</taxon>
        <taxon>Bacillati</taxon>
        <taxon>Bacillota</taxon>
        <taxon>Bacilli</taxon>
        <taxon>Lactobacillales</taxon>
        <taxon>Streptococcaceae</taxon>
        <taxon>Streptococcus</taxon>
    </lineage>
</organism>
<evidence type="ECO:0000313" key="1">
    <source>
        <dbReference type="EMBL" id="KAA0967640.1"/>
    </source>
</evidence>
<evidence type="ECO:0000313" key="2">
    <source>
        <dbReference type="Proteomes" id="UP000323039"/>
    </source>
</evidence>
<dbReference type="EMBL" id="VSJJ01000001">
    <property type="protein sequence ID" value="KAA0967640.1"/>
    <property type="molecule type" value="Genomic_DNA"/>
</dbReference>
<accession>A0A5B0DQ55</accession>
<reference evidence="1 2" key="1">
    <citation type="submission" date="2019-08" db="EMBL/GenBank/DDBJ databases">
        <title>Genome sequence and analysis of Streptococcus cristatus strain S22 isolated from throat swab of children scarlet fever in Hangzhou, China.</title>
        <authorList>
            <person name="Huang Y."/>
            <person name="Xie L."/>
        </authorList>
    </citation>
    <scope>NUCLEOTIDE SEQUENCE [LARGE SCALE GENOMIC DNA]</scope>
    <source>
        <strain evidence="1 2">S22</strain>
    </source>
</reference>
<name>A0A5B0DQ55_STRCR</name>
<dbReference type="Proteomes" id="UP000323039">
    <property type="component" value="Unassembled WGS sequence"/>
</dbReference>
<protein>
    <submittedName>
        <fullName evidence="1">Uncharacterized protein</fullName>
    </submittedName>
</protein>
<dbReference type="AlphaFoldDB" id="A0A5B0DQ55"/>